<evidence type="ECO:0000259" key="1">
    <source>
        <dbReference type="Pfam" id="PF04015"/>
    </source>
</evidence>
<dbReference type="AlphaFoldDB" id="X1SFJ9"/>
<proteinExistence type="predicted"/>
<feature type="non-terminal residue" evidence="2">
    <location>
        <position position="1"/>
    </location>
</feature>
<evidence type="ECO:0000313" key="2">
    <source>
        <dbReference type="EMBL" id="GAI66534.1"/>
    </source>
</evidence>
<dbReference type="EMBL" id="BARV01043828">
    <property type="protein sequence ID" value="GAI66534.1"/>
    <property type="molecule type" value="Genomic_DNA"/>
</dbReference>
<dbReference type="Pfam" id="PF04015">
    <property type="entry name" value="DUF362"/>
    <property type="match status" value="1"/>
</dbReference>
<name>X1SFJ9_9ZZZZ</name>
<protein>
    <recommendedName>
        <fullName evidence="1">DUF362 domain-containing protein</fullName>
    </recommendedName>
</protein>
<comment type="caution">
    <text evidence="2">The sequence shown here is derived from an EMBL/GenBank/DDBJ whole genome shotgun (WGS) entry which is preliminary data.</text>
</comment>
<feature type="non-terminal residue" evidence="2">
    <location>
        <position position="100"/>
    </location>
</feature>
<gene>
    <name evidence="2" type="ORF">S06H3_65220</name>
</gene>
<reference evidence="2" key="1">
    <citation type="journal article" date="2014" name="Front. Microbiol.">
        <title>High frequency of phylogenetically diverse reductive dehalogenase-homologous genes in deep subseafloor sedimentary metagenomes.</title>
        <authorList>
            <person name="Kawai M."/>
            <person name="Futagami T."/>
            <person name="Toyoda A."/>
            <person name="Takaki Y."/>
            <person name="Nishi S."/>
            <person name="Hori S."/>
            <person name="Arai W."/>
            <person name="Tsubouchi T."/>
            <person name="Morono Y."/>
            <person name="Uchiyama I."/>
            <person name="Ito T."/>
            <person name="Fujiyama A."/>
            <person name="Inagaki F."/>
            <person name="Takami H."/>
        </authorList>
    </citation>
    <scope>NUCLEOTIDE SEQUENCE</scope>
    <source>
        <strain evidence="2">Expedition CK06-06</strain>
    </source>
</reference>
<accession>X1SFJ9</accession>
<dbReference type="InterPro" id="IPR007160">
    <property type="entry name" value="DUF362"/>
</dbReference>
<feature type="domain" description="DUF362" evidence="1">
    <location>
        <begin position="2"/>
        <end position="100"/>
    </location>
</feature>
<sequence length="100" mass="11135">TEAVEKEGGEIVNFSLKGYEKIKIPYAKKLEEINLARPILEADVVVSLPKLKTHELTLLTGAVKNFFGCVPSADRFEAHRLSKVEEFSQAVVDIYSVCQP</sequence>
<organism evidence="2">
    <name type="scientific">marine sediment metagenome</name>
    <dbReference type="NCBI Taxonomy" id="412755"/>
    <lineage>
        <taxon>unclassified sequences</taxon>
        <taxon>metagenomes</taxon>
        <taxon>ecological metagenomes</taxon>
    </lineage>
</organism>